<dbReference type="SUPFAM" id="SSF51197">
    <property type="entry name" value="Clavaminate synthase-like"/>
    <property type="match status" value="1"/>
</dbReference>
<dbReference type="PANTHER" id="PTHR40128">
    <property type="entry name" value="EXPRESSED PROTEIN"/>
    <property type="match status" value="1"/>
</dbReference>
<dbReference type="HOGENOM" id="CLU_049925_1_0_6"/>
<name>A0A0C5VUG1_9GAMM</name>
<dbReference type="Pfam" id="PF05721">
    <property type="entry name" value="PhyH"/>
    <property type="match status" value="1"/>
</dbReference>
<dbReference type="RefSeq" id="WP_052830588.1">
    <property type="nucleotide sequence ID" value="NZ_CP007142.1"/>
</dbReference>
<gene>
    <name evidence="1" type="ORF">YC6258_05753</name>
</gene>
<evidence type="ECO:0000313" key="2">
    <source>
        <dbReference type="Proteomes" id="UP000032266"/>
    </source>
</evidence>
<dbReference type="InterPro" id="IPR008775">
    <property type="entry name" value="Phytyl_CoA_dOase-like"/>
</dbReference>
<proteinExistence type="predicted"/>
<keyword evidence="2" id="KW-1185">Reference proteome</keyword>
<dbReference type="AlphaFoldDB" id="A0A0C5VUG1"/>
<accession>A0A0C5VUG1</accession>
<reference evidence="1 2" key="1">
    <citation type="submission" date="2014-01" db="EMBL/GenBank/DDBJ databases">
        <title>Full genme sequencing of cellulolytic bacterium Gynuella sunshinyii YC6258T gen. nov., sp. nov.</title>
        <authorList>
            <person name="Khan H."/>
            <person name="Chung E.J."/>
            <person name="Chung Y.R."/>
        </authorList>
    </citation>
    <scope>NUCLEOTIDE SEQUENCE [LARGE SCALE GENOMIC DNA]</scope>
    <source>
        <strain evidence="1 2">YC6258</strain>
    </source>
</reference>
<dbReference type="PATRIC" id="fig|1445510.3.peg.5710"/>
<dbReference type="Gene3D" id="2.60.120.620">
    <property type="entry name" value="q2cbj1_9rhob like domain"/>
    <property type="match status" value="1"/>
</dbReference>
<dbReference type="STRING" id="1445510.YC6258_05753"/>
<dbReference type="Proteomes" id="UP000032266">
    <property type="component" value="Chromosome"/>
</dbReference>
<dbReference type="PANTHER" id="PTHR40128:SF1">
    <property type="entry name" value="PHYTANOYL-COA HYDROXYLASE"/>
    <property type="match status" value="1"/>
</dbReference>
<protein>
    <submittedName>
        <fullName evidence="1">Protein involved in biosynthesis of mitomycin antibiotics/polyketide fumonisin</fullName>
    </submittedName>
</protein>
<dbReference type="OrthoDB" id="183023at2"/>
<dbReference type="KEGG" id="gsn:YC6258_05753"/>
<organism evidence="1 2">
    <name type="scientific">Gynuella sunshinyii YC6258</name>
    <dbReference type="NCBI Taxonomy" id="1445510"/>
    <lineage>
        <taxon>Bacteria</taxon>
        <taxon>Pseudomonadati</taxon>
        <taxon>Pseudomonadota</taxon>
        <taxon>Gammaproteobacteria</taxon>
        <taxon>Oceanospirillales</taxon>
        <taxon>Saccharospirillaceae</taxon>
        <taxon>Gynuella</taxon>
    </lineage>
</organism>
<dbReference type="GO" id="GO:0016706">
    <property type="term" value="F:2-oxoglutarate-dependent dioxygenase activity"/>
    <property type="evidence" value="ECO:0007669"/>
    <property type="project" value="UniProtKB-ARBA"/>
</dbReference>
<sequence length="328" mass="37229">MEQELYCRGVKLNPSPEYLGELRDSSNILSDADALKARMDEEGYLFFPGLIEREKVLKARREILLKYATIGEIDSINHDVMDSILQKKSFIGNVNLVAFTESIRRGAAYEDLTEDIRIMNVYEKLLGGPVRTFEFKWPRFVRPGEGTGIHSDNIYVTGGTQNVWTTWIPIGDVALEEGPIVLLEKSHKSPKLTTYWGKDADKDKVGWLSENPTGVQKSIGGRWLTGNFKAGDILCFDVRLVHASLDNRSSVNRCRLTSDTRYQLQSDPLDERWYGGNLNPHGGQMKVFLPGMARQVGNRKFEEEWKPVDEFGRLDISAVNPERLVTEE</sequence>
<evidence type="ECO:0000313" key="1">
    <source>
        <dbReference type="EMBL" id="AJQ97781.1"/>
    </source>
</evidence>
<dbReference type="EMBL" id="CP007142">
    <property type="protein sequence ID" value="AJQ97781.1"/>
    <property type="molecule type" value="Genomic_DNA"/>
</dbReference>